<comment type="caution">
    <text evidence="1">The sequence shown here is derived from an EMBL/GenBank/DDBJ whole genome shotgun (WGS) entry which is preliminary data.</text>
</comment>
<protein>
    <submittedName>
        <fullName evidence="1">Uncharacterized protein</fullName>
    </submittedName>
</protein>
<gene>
    <name evidence="1" type="ORF">H9702_08010</name>
</gene>
<reference evidence="1" key="2">
    <citation type="submission" date="2021-04" db="EMBL/GenBank/DDBJ databases">
        <authorList>
            <person name="Gilroy R."/>
        </authorList>
    </citation>
    <scope>NUCLEOTIDE SEQUENCE</scope>
    <source>
        <strain evidence="1">CHK187-11901</strain>
    </source>
</reference>
<sequence>MNILDIITIKLKEKKGHELFYYYEIDSLKIKDETSGIISIDETIFAQLPETIPEYIPYVMELYKKGQVKILRTSYEPLVFSDCIDSFGLAAAGHLIKHYRQHKEIPESYISVSHELLKYM</sequence>
<dbReference type="AlphaFoldDB" id="A0A9D2NSD4"/>
<reference evidence="1" key="1">
    <citation type="journal article" date="2021" name="PeerJ">
        <title>Extensive microbial diversity within the chicken gut microbiome revealed by metagenomics and culture.</title>
        <authorList>
            <person name="Gilroy R."/>
            <person name="Ravi A."/>
            <person name="Getino M."/>
            <person name="Pursley I."/>
            <person name="Horton D.L."/>
            <person name="Alikhan N.F."/>
            <person name="Baker D."/>
            <person name="Gharbi K."/>
            <person name="Hall N."/>
            <person name="Watson M."/>
            <person name="Adriaenssens E.M."/>
            <person name="Foster-Nyarko E."/>
            <person name="Jarju S."/>
            <person name="Secka A."/>
            <person name="Antonio M."/>
            <person name="Oren A."/>
            <person name="Chaudhuri R.R."/>
            <person name="La Ragione R."/>
            <person name="Hildebrand F."/>
            <person name="Pallen M.J."/>
        </authorList>
    </citation>
    <scope>NUCLEOTIDE SEQUENCE</scope>
    <source>
        <strain evidence="1">CHK187-11901</strain>
    </source>
</reference>
<dbReference type="EMBL" id="DWWM01000051">
    <property type="protein sequence ID" value="HJC37054.1"/>
    <property type="molecule type" value="Genomic_DNA"/>
</dbReference>
<evidence type="ECO:0000313" key="1">
    <source>
        <dbReference type="EMBL" id="HJC37054.1"/>
    </source>
</evidence>
<organism evidence="1 2">
    <name type="scientific">Candidatus Merdibacter merdavium</name>
    <dbReference type="NCBI Taxonomy" id="2838692"/>
    <lineage>
        <taxon>Bacteria</taxon>
        <taxon>Bacillati</taxon>
        <taxon>Bacillota</taxon>
        <taxon>Erysipelotrichia</taxon>
        <taxon>Erysipelotrichales</taxon>
        <taxon>Erysipelotrichaceae</taxon>
        <taxon>Merdibacter</taxon>
    </lineage>
</organism>
<evidence type="ECO:0000313" key="2">
    <source>
        <dbReference type="Proteomes" id="UP000823896"/>
    </source>
</evidence>
<accession>A0A9D2NSD4</accession>
<dbReference type="Proteomes" id="UP000823896">
    <property type="component" value="Unassembled WGS sequence"/>
</dbReference>
<proteinExistence type="predicted"/>
<name>A0A9D2NSD4_9FIRM</name>